<evidence type="ECO:0000313" key="7">
    <source>
        <dbReference type="Proteomes" id="UP001199525"/>
    </source>
</evidence>
<feature type="domain" description="Polypeptide-transport-associated ShlB-type" evidence="5">
    <location>
        <begin position="82"/>
        <end position="160"/>
    </location>
</feature>
<evidence type="ECO:0000256" key="3">
    <source>
        <dbReference type="ARBA" id="ARBA00023237"/>
    </source>
</evidence>
<dbReference type="Gene3D" id="3.10.20.310">
    <property type="entry name" value="membrane protein fhac"/>
    <property type="match status" value="1"/>
</dbReference>
<dbReference type="EMBL" id="JAIVFQ010000019">
    <property type="protein sequence ID" value="MCC5600567.1"/>
    <property type="molecule type" value="Genomic_DNA"/>
</dbReference>
<dbReference type="InterPro" id="IPR013686">
    <property type="entry name" value="Polypept-transport_assoc_ShlB"/>
</dbReference>
<keyword evidence="1" id="KW-0472">Membrane</keyword>
<dbReference type="Gene3D" id="2.40.160.50">
    <property type="entry name" value="membrane protein fhac: a member of the omp85/tpsb transporter family"/>
    <property type="match status" value="1"/>
</dbReference>
<evidence type="ECO:0000259" key="4">
    <source>
        <dbReference type="Pfam" id="PF03865"/>
    </source>
</evidence>
<evidence type="ECO:0000256" key="2">
    <source>
        <dbReference type="ARBA" id="ARBA00022692"/>
    </source>
</evidence>
<dbReference type="Proteomes" id="UP001199525">
    <property type="component" value="Unassembled WGS sequence"/>
</dbReference>
<dbReference type="PANTHER" id="PTHR34597">
    <property type="entry name" value="SLR1661 PROTEIN"/>
    <property type="match status" value="1"/>
</dbReference>
<dbReference type="Pfam" id="PF03865">
    <property type="entry name" value="ShlB"/>
    <property type="match status" value="1"/>
</dbReference>
<evidence type="ECO:0000313" key="6">
    <source>
        <dbReference type="EMBL" id="MCC5600567.1"/>
    </source>
</evidence>
<reference evidence="6 7" key="1">
    <citation type="journal article" date="2021" name="Microorganisms">
        <title>Genome Evolution of Filamentous Cyanobacterium Nostoc Species: From Facultative Symbiosis to Free Living.</title>
        <authorList>
            <person name="Huo D."/>
            <person name="Li H."/>
            <person name="Cai F."/>
            <person name="Guo X."/>
            <person name="Qiao Z."/>
            <person name="Wang W."/>
            <person name="Yu G."/>
            <person name="Li R."/>
        </authorList>
    </citation>
    <scope>NUCLEOTIDE SEQUENCE [LARGE SCALE GENOMIC DNA]</scope>
    <source>
        <strain evidence="6 7">CHAB 5714</strain>
    </source>
</reference>
<dbReference type="RefSeq" id="WP_229485633.1">
    <property type="nucleotide sequence ID" value="NZ_JAIVFQ010000019.1"/>
</dbReference>
<sequence length="583" mass="64653">MSSKYRYLNVFGATFFLAIPISTTNPLLAKTAPPRLFTQQIPTIPQSPQVPSPIERREELQIPPASVPMPEIPKINREKIKVERFIFKGNTVLSTQQLESVVASYTGREITFSELLEARTAVTRLYTEQGYLTSGAFFPVKENQAITASGGVVTIQIVEGKLEKINVMGSARLQNYIRERLRTNTTEVFNSKHLLTALQLLQTDPLVEKISTVIDKGSQSSTSVLNVTVQARQPFRIEAFLDNSRSPAIGSFQRRVELSNANLLGLGDRLSLGYRNTEGSNTLTADYSIPLNSQNGTVQFFYANSSANVIERPFSRLDILSGARAYEVTLRQPILRQASPNSTQEFALGLTASRLESESSLLNTPFPLSAGADSKGRTRIFALRFFQEWTQRTRQGALLARSQFNLGVGAIDATVNDSAPDSRFFSWRGQASWLQRLAANGTSLVVRADIQLASRPLVPLEQFANGGINSVRGYRQDTFLSDNGALLSIEARIPAWRTDTEQLQVIPFFDVGTSWNNTTGKDTGITVFTGTLASIGLGIQYQLEDRLNARLDWGVPLIPADTNSNLETWQENGFYFSINYRLL</sequence>
<keyword evidence="1" id="KW-1134">Transmembrane beta strand</keyword>
<name>A0ABS8I8M7_9NOSO</name>
<evidence type="ECO:0000259" key="5">
    <source>
        <dbReference type="Pfam" id="PF08479"/>
    </source>
</evidence>
<dbReference type="Pfam" id="PF08479">
    <property type="entry name" value="POTRA_2"/>
    <property type="match status" value="1"/>
</dbReference>
<evidence type="ECO:0000256" key="1">
    <source>
        <dbReference type="ARBA" id="ARBA00022452"/>
    </source>
</evidence>
<comment type="caution">
    <text evidence="6">The sequence shown here is derived from an EMBL/GenBank/DDBJ whole genome shotgun (WGS) entry which is preliminary data.</text>
</comment>
<keyword evidence="7" id="KW-1185">Reference proteome</keyword>
<protein>
    <submittedName>
        <fullName evidence="6">ShlB/FhaC/HecB family hemolysin secretion/activation protein</fullName>
    </submittedName>
</protein>
<dbReference type="PANTHER" id="PTHR34597:SF3">
    <property type="entry name" value="OUTER MEMBRANE TRANSPORTER CDIB"/>
    <property type="match status" value="1"/>
</dbReference>
<keyword evidence="3" id="KW-0998">Cell outer membrane</keyword>
<organism evidence="6 7">
    <name type="scientific">Nostoc favosum CHAB5714</name>
    <dbReference type="NCBI Taxonomy" id="2780399"/>
    <lineage>
        <taxon>Bacteria</taxon>
        <taxon>Bacillati</taxon>
        <taxon>Cyanobacteriota</taxon>
        <taxon>Cyanophyceae</taxon>
        <taxon>Nostocales</taxon>
        <taxon>Nostocaceae</taxon>
        <taxon>Nostoc</taxon>
        <taxon>Nostoc favosum</taxon>
    </lineage>
</organism>
<dbReference type="InterPro" id="IPR005565">
    <property type="entry name" value="Hemolysn_activator_HlyB_C"/>
</dbReference>
<accession>A0ABS8I8M7</accession>
<proteinExistence type="predicted"/>
<feature type="domain" description="Haemolysin activator HlyB C-terminal" evidence="4">
    <location>
        <begin position="222"/>
        <end position="540"/>
    </location>
</feature>
<keyword evidence="2" id="KW-0812">Transmembrane</keyword>
<dbReference type="InterPro" id="IPR051544">
    <property type="entry name" value="TPS_OM_transporter"/>
</dbReference>
<gene>
    <name evidence="6" type="ORF">LC586_15385</name>
</gene>